<dbReference type="EC" id="2.7.13.3" evidence="2"/>
<keyword evidence="5" id="KW-0418">Kinase</keyword>
<dbReference type="SUPFAM" id="SSF55874">
    <property type="entry name" value="ATPase domain of HSP90 chaperone/DNA topoisomerase II/histidine kinase"/>
    <property type="match status" value="1"/>
</dbReference>
<dbReference type="STRING" id="1850246.LPB138_00720"/>
<dbReference type="EMBL" id="CP017478">
    <property type="protein sequence ID" value="AOW19294.1"/>
    <property type="molecule type" value="Genomic_DNA"/>
</dbReference>
<feature type="domain" description="PAS" evidence="8">
    <location>
        <begin position="296"/>
        <end position="346"/>
    </location>
</feature>
<dbReference type="GO" id="GO:0000155">
    <property type="term" value="F:phosphorelay sensor kinase activity"/>
    <property type="evidence" value="ECO:0007669"/>
    <property type="project" value="InterPro"/>
</dbReference>
<dbReference type="InterPro" id="IPR001610">
    <property type="entry name" value="PAC"/>
</dbReference>
<feature type="transmembrane region" description="Helical" evidence="6">
    <location>
        <begin position="12"/>
        <end position="33"/>
    </location>
</feature>
<evidence type="ECO:0000259" key="9">
    <source>
        <dbReference type="PROSITE" id="PS50113"/>
    </source>
</evidence>
<dbReference type="SUPFAM" id="SSF55785">
    <property type="entry name" value="PYP-like sensor domain (PAS domain)"/>
    <property type="match status" value="1"/>
</dbReference>
<dbReference type="KEGG" id="lul:LPB138_00720"/>
<evidence type="ECO:0000256" key="5">
    <source>
        <dbReference type="ARBA" id="ARBA00022777"/>
    </source>
</evidence>
<reference evidence="10 11" key="1">
    <citation type="submission" date="2016-10" db="EMBL/GenBank/DDBJ databases">
        <title>Lutibacter sp. LPB0138, isolated from marine gastropod.</title>
        <authorList>
            <person name="Kim E."/>
            <person name="Yi H."/>
        </authorList>
    </citation>
    <scope>NUCLEOTIDE SEQUENCE [LARGE SCALE GENOMIC DNA]</scope>
    <source>
        <strain evidence="10 11">LPB0138</strain>
    </source>
</reference>
<dbReference type="InterPro" id="IPR000700">
    <property type="entry name" value="PAS-assoc_C"/>
</dbReference>
<dbReference type="InterPro" id="IPR005467">
    <property type="entry name" value="His_kinase_dom"/>
</dbReference>
<keyword evidence="6" id="KW-1133">Transmembrane helix</keyword>
<evidence type="ECO:0000313" key="11">
    <source>
        <dbReference type="Proteomes" id="UP000176050"/>
    </source>
</evidence>
<protein>
    <recommendedName>
        <fullName evidence="2">histidine kinase</fullName>
        <ecNumber evidence="2">2.7.13.3</ecNumber>
    </recommendedName>
</protein>
<dbReference type="Gene3D" id="1.10.287.130">
    <property type="match status" value="1"/>
</dbReference>
<keyword evidence="3" id="KW-0597">Phosphoprotein</keyword>
<keyword evidence="11" id="KW-1185">Reference proteome</keyword>
<feature type="domain" description="Histidine kinase" evidence="7">
    <location>
        <begin position="434"/>
        <end position="645"/>
    </location>
</feature>
<feature type="transmembrane region" description="Helical" evidence="6">
    <location>
        <begin position="177"/>
        <end position="200"/>
    </location>
</feature>
<evidence type="ECO:0000313" key="10">
    <source>
        <dbReference type="EMBL" id="AOW19294.1"/>
    </source>
</evidence>
<keyword evidence="6" id="KW-0472">Membrane</keyword>
<evidence type="ECO:0000256" key="2">
    <source>
        <dbReference type="ARBA" id="ARBA00012438"/>
    </source>
</evidence>
<keyword evidence="4" id="KW-0808">Transferase</keyword>
<proteinExistence type="predicted"/>
<comment type="catalytic activity">
    <reaction evidence="1">
        <text>ATP + protein L-histidine = ADP + protein N-phospho-L-histidine.</text>
        <dbReference type="EC" id="2.7.13.3"/>
    </reaction>
</comment>
<evidence type="ECO:0000256" key="3">
    <source>
        <dbReference type="ARBA" id="ARBA00022553"/>
    </source>
</evidence>
<dbReference type="InterPro" id="IPR052162">
    <property type="entry name" value="Sensor_kinase/Photoreceptor"/>
</dbReference>
<dbReference type="AlphaFoldDB" id="A0A1D8P3Y3"/>
<feature type="transmembrane region" description="Helical" evidence="6">
    <location>
        <begin position="45"/>
        <end position="65"/>
    </location>
</feature>
<keyword evidence="6" id="KW-0812">Transmembrane</keyword>
<dbReference type="NCBIfam" id="TIGR00229">
    <property type="entry name" value="sensory_box"/>
    <property type="match status" value="1"/>
</dbReference>
<dbReference type="Pfam" id="PF02518">
    <property type="entry name" value="HATPase_c"/>
    <property type="match status" value="1"/>
</dbReference>
<sequence length="646" mass="74006">MLNIDTPHQSKVIGYFSLFIILISLLVMTGWIFDFRQVLSIIPNGATMKFNTALLFFLSGIGGYLTYKKSTIFLTINYFIVLGILIISLLTLVQYFSNYNYNIDNYFVQDIYSSNLNGRMSPSTAICFLLLGLSFLGIHSENIKVQKFNQYIILIVIFIALISIFSYILQIPGENKVFFFNSMAIHTSVLFLLLSLFLSIKNASDSFKNLLTSKNQGSKFVKLLLPYVILLPLFLSFILLFLLNNNTIDPNFGVTIYTVLFIIISMVFVVINAIKLNHNDELRLELENSLKKTNQELSYLKKGLDASSIVVVTNKNGIIESVNEKFCEISKYNENEVIGKSYDIVNSGFHSTKFYDQLWNKINKGEVWIGGLKNKAKDGSSYWVHATIVPYIDKEQNEQKYLTIRQDITELTMLSSQYENLKLKNKEIEQFTYLASHDLQEPLRTVKSMAEILQEDYHNELDEEANTCLNFITDATNRMSDLIKGLLDYSRIGGNKEIKIIDCNKLVDTLCDDLKSIIEETETVIEIENLPIIKGYETELRLLFQNLISNAIKFTKEDVNPNIQISSTKIKEKYQFSVSDNGIGLSDNNRNIFAMFQRLHNRDEYEGTGIGLAHCEKIVHLHRGEIWNESHKNGSTFHFTIPINLN</sequence>
<accession>A0A1D8P3Y3</accession>
<dbReference type="OrthoDB" id="9781208at2"/>
<dbReference type="PRINTS" id="PR00344">
    <property type="entry name" value="BCTRLSENSOR"/>
</dbReference>
<evidence type="ECO:0000256" key="4">
    <source>
        <dbReference type="ARBA" id="ARBA00022679"/>
    </source>
</evidence>
<feature type="transmembrane region" description="Helical" evidence="6">
    <location>
        <begin position="254"/>
        <end position="274"/>
    </location>
</feature>
<dbReference type="InterPro" id="IPR036890">
    <property type="entry name" value="HATPase_C_sf"/>
</dbReference>
<dbReference type="PANTHER" id="PTHR43304">
    <property type="entry name" value="PHYTOCHROME-LIKE PROTEIN CPH1"/>
    <property type="match status" value="1"/>
</dbReference>
<dbReference type="InterPro" id="IPR035965">
    <property type="entry name" value="PAS-like_dom_sf"/>
</dbReference>
<dbReference type="SMART" id="SM00388">
    <property type="entry name" value="HisKA"/>
    <property type="match status" value="1"/>
</dbReference>
<feature type="transmembrane region" description="Helical" evidence="6">
    <location>
        <begin position="220"/>
        <end position="242"/>
    </location>
</feature>
<dbReference type="SMART" id="SM00086">
    <property type="entry name" value="PAC"/>
    <property type="match status" value="1"/>
</dbReference>
<evidence type="ECO:0000256" key="6">
    <source>
        <dbReference type="SAM" id="Phobius"/>
    </source>
</evidence>
<gene>
    <name evidence="10" type="ORF">LPB138_00720</name>
</gene>
<dbReference type="InterPro" id="IPR003594">
    <property type="entry name" value="HATPase_dom"/>
</dbReference>
<evidence type="ECO:0000256" key="1">
    <source>
        <dbReference type="ARBA" id="ARBA00000085"/>
    </source>
</evidence>
<dbReference type="Proteomes" id="UP000176050">
    <property type="component" value="Chromosome"/>
</dbReference>
<dbReference type="PROSITE" id="PS50113">
    <property type="entry name" value="PAC"/>
    <property type="match status" value="1"/>
</dbReference>
<dbReference type="PROSITE" id="PS50112">
    <property type="entry name" value="PAS"/>
    <property type="match status" value="1"/>
</dbReference>
<dbReference type="CDD" id="cd00082">
    <property type="entry name" value="HisKA"/>
    <property type="match status" value="1"/>
</dbReference>
<feature type="transmembrane region" description="Helical" evidence="6">
    <location>
        <begin position="72"/>
        <end position="96"/>
    </location>
</feature>
<dbReference type="SMART" id="SM00387">
    <property type="entry name" value="HATPase_c"/>
    <property type="match status" value="1"/>
</dbReference>
<name>A0A1D8P3Y3_9FLAO</name>
<dbReference type="InterPro" id="IPR000014">
    <property type="entry name" value="PAS"/>
</dbReference>
<evidence type="ECO:0000259" key="7">
    <source>
        <dbReference type="PROSITE" id="PS50109"/>
    </source>
</evidence>
<dbReference type="PANTHER" id="PTHR43304:SF1">
    <property type="entry name" value="PAC DOMAIN-CONTAINING PROTEIN"/>
    <property type="match status" value="1"/>
</dbReference>
<dbReference type="Pfam" id="PF00512">
    <property type="entry name" value="HisKA"/>
    <property type="match status" value="1"/>
</dbReference>
<feature type="transmembrane region" description="Helical" evidence="6">
    <location>
        <begin position="120"/>
        <end position="139"/>
    </location>
</feature>
<dbReference type="PROSITE" id="PS50109">
    <property type="entry name" value="HIS_KIN"/>
    <property type="match status" value="1"/>
</dbReference>
<dbReference type="Pfam" id="PF13426">
    <property type="entry name" value="PAS_9"/>
    <property type="match status" value="1"/>
</dbReference>
<dbReference type="InterPro" id="IPR003661">
    <property type="entry name" value="HisK_dim/P_dom"/>
</dbReference>
<dbReference type="Gene3D" id="3.30.450.20">
    <property type="entry name" value="PAS domain"/>
    <property type="match status" value="1"/>
</dbReference>
<dbReference type="CDD" id="cd00130">
    <property type="entry name" value="PAS"/>
    <property type="match status" value="1"/>
</dbReference>
<evidence type="ECO:0000259" key="8">
    <source>
        <dbReference type="PROSITE" id="PS50112"/>
    </source>
</evidence>
<dbReference type="InterPro" id="IPR004358">
    <property type="entry name" value="Sig_transdc_His_kin-like_C"/>
</dbReference>
<organism evidence="10 11">
    <name type="scientific">Urechidicola croceus</name>
    <dbReference type="NCBI Taxonomy" id="1850246"/>
    <lineage>
        <taxon>Bacteria</taxon>
        <taxon>Pseudomonadati</taxon>
        <taxon>Bacteroidota</taxon>
        <taxon>Flavobacteriia</taxon>
        <taxon>Flavobacteriales</taxon>
        <taxon>Flavobacteriaceae</taxon>
        <taxon>Urechidicola</taxon>
    </lineage>
</organism>
<feature type="transmembrane region" description="Helical" evidence="6">
    <location>
        <begin position="151"/>
        <end position="171"/>
    </location>
</feature>
<dbReference type="SUPFAM" id="SSF47384">
    <property type="entry name" value="Homodimeric domain of signal transducing histidine kinase"/>
    <property type="match status" value="1"/>
</dbReference>
<dbReference type="RefSeq" id="WP_070235424.1">
    <property type="nucleotide sequence ID" value="NZ_CP017478.1"/>
</dbReference>
<dbReference type="Gene3D" id="3.30.565.10">
    <property type="entry name" value="Histidine kinase-like ATPase, C-terminal domain"/>
    <property type="match status" value="1"/>
</dbReference>
<feature type="domain" description="PAC" evidence="9">
    <location>
        <begin position="363"/>
        <end position="420"/>
    </location>
</feature>
<dbReference type="InterPro" id="IPR036097">
    <property type="entry name" value="HisK_dim/P_sf"/>
</dbReference>